<sequence>MIMYRAQPSGGGLIAILFICCPLTFIVENDIHQTEDHEIEKVNTETAMTPESFHVSSLSNLSVSPSFWVFVTHCTPHLGRGNSRVMERIKGPACVYERPSSSTVS</sequence>
<evidence type="ECO:0000313" key="3">
    <source>
        <dbReference type="Proteomes" id="UP000297703"/>
    </source>
</evidence>
<evidence type="ECO:0000256" key="1">
    <source>
        <dbReference type="SAM" id="SignalP"/>
    </source>
</evidence>
<keyword evidence="3" id="KW-1185">Reference proteome</keyword>
<evidence type="ECO:0000313" key="2">
    <source>
        <dbReference type="EMBL" id="TFK04998.1"/>
    </source>
</evidence>
<dbReference type="Proteomes" id="UP000297703">
    <property type="component" value="Unassembled WGS sequence"/>
</dbReference>
<keyword evidence="1" id="KW-0732">Signal</keyword>
<feature type="chain" id="PRO_5020031888" evidence="1">
    <location>
        <begin position="27"/>
        <end position="105"/>
    </location>
</feature>
<proteinExistence type="predicted"/>
<dbReference type="AlphaFoldDB" id="A0A4D9EAN2"/>
<protein>
    <submittedName>
        <fullName evidence="2">Sialidase-4</fullName>
    </submittedName>
</protein>
<name>A0A4D9EAN2_9SAUR</name>
<organism evidence="2 3">
    <name type="scientific">Platysternon megacephalum</name>
    <name type="common">big-headed turtle</name>
    <dbReference type="NCBI Taxonomy" id="55544"/>
    <lineage>
        <taxon>Eukaryota</taxon>
        <taxon>Metazoa</taxon>
        <taxon>Chordata</taxon>
        <taxon>Craniata</taxon>
        <taxon>Vertebrata</taxon>
        <taxon>Euteleostomi</taxon>
        <taxon>Archelosauria</taxon>
        <taxon>Testudinata</taxon>
        <taxon>Testudines</taxon>
        <taxon>Cryptodira</taxon>
        <taxon>Durocryptodira</taxon>
        <taxon>Testudinoidea</taxon>
        <taxon>Platysternidae</taxon>
        <taxon>Platysternon</taxon>
    </lineage>
</organism>
<comment type="caution">
    <text evidence="2">The sequence shown here is derived from an EMBL/GenBank/DDBJ whole genome shotgun (WGS) entry which is preliminary data.</text>
</comment>
<reference evidence="2 3" key="2">
    <citation type="submission" date="2019-04" db="EMBL/GenBank/DDBJ databases">
        <title>The genome sequence of big-headed turtle.</title>
        <authorList>
            <person name="Gong S."/>
        </authorList>
    </citation>
    <scope>NUCLEOTIDE SEQUENCE [LARGE SCALE GENOMIC DNA]</scope>
    <source>
        <strain evidence="2">DO16091913</strain>
        <tissue evidence="2">Muscle</tissue>
    </source>
</reference>
<accession>A0A4D9EAN2</accession>
<feature type="signal peptide" evidence="1">
    <location>
        <begin position="1"/>
        <end position="26"/>
    </location>
</feature>
<dbReference type="EMBL" id="QXTE01000123">
    <property type="protein sequence ID" value="TFK04998.1"/>
    <property type="molecule type" value="Genomic_DNA"/>
</dbReference>
<gene>
    <name evidence="2" type="ORF">DR999_PMT12437</name>
</gene>
<reference evidence="2 3" key="1">
    <citation type="submission" date="2019-04" db="EMBL/GenBank/DDBJ databases">
        <title>Draft genome of the big-headed turtle Platysternon megacephalum.</title>
        <authorList>
            <person name="Gong S."/>
        </authorList>
    </citation>
    <scope>NUCLEOTIDE SEQUENCE [LARGE SCALE GENOMIC DNA]</scope>
    <source>
        <strain evidence="2">DO16091913</strain>
        <tissue evidence="2">Muscle</tissue>
    </source>
</reference>